<feature type="compositionally biased region" description="Basic and acidic residues" evidence="7">
    <location>
        <begin position="267"/>
        <end position="278"/>
    </location>
</feature>
<evidence type="ECO:0000259" key="8">
    <source>
        <dbReference type="Pfam" id="PF00590"/>
    </source>
</evidence>
<dbReference type="STRING" id="1050202.GCA_000384035_02239"/>
<dbReference type="SUPFAM" id="SSF53790">
    <property type="entry name" value="Tetrapyrrole methylase"/>
    <property type="match status" value="1"/>
</dbReference>
<feature type="domain" description="Tetrapyrrole methylase" evidence="8">
    <location>
        <begin position="10"/>
        <end position="217"/>
    </location>
</feature>
<evidence type="ECO:0000256" key="2">
    <source>
        <dbReference type="ARBA" id="ARBA00005879"/>
    </source>
</evidence>
<dbReference type="InterPro" id="IPR035996">
    <property type="entry name" value="4pyrrol_Methylase_sf"/>
</dbReference>
<feature type="compositionally biased region" description="Basic and acidic residues" evidence="7">
    <location>
        <begin position="457"/>
        <end position="468"/>
    </location>
</feature>
<accession>A0A2T0GU07</accession>
<feature type="compositionally biased region" description="Low complexity" evidence="7">
    <location>
        <begin position="471"/>
        <end position="487"/>
    </location>
</feature>
<feature type="region of interest" description="Disordered" evidence="7">
    <location>
        <begin position="330"/>
        <end position="532"/>
    </location>
</feature>
<organism evidence="9 10">
    <name type="scientific">Actinopolyspora mortivallis</name>
    <dbReference type="NCBI Taxonomy" id="33906"/>
    <lineage>
        <taxon>Bacteria</taxon>
        <taxon>Bacillati</taxon>
        <taxon>Actinomycetota</taxon>
        <taxon>Actinomycetes</taxon>
        <taxon>Actinopolysporales</taxon>
        <taxon>Actinopolysporaceae</taxon>
        <taxon>Actinopolyspora</taxon>
    </lineage>
</organism>
<evidence type="ECO:0000256" key="6">
    <source>
        <dbReference type="ARBA" id="ARBA00022691"/>
    </source>
</evidence>
<reference evidence="9 10" key="1">
    <citation type="submission" date="2018-03" db="EMBL/GenBank/DDBJ databases">
        <title>Actinopolyspora mortivallis from Sahara, screening for active biomolecules.</title>
        <authorList>
            <person name="Selama O."/>
            <person name="Wellington E.M.H."/>
            <person name="Hacene H."/>
        </authorList>
    </citation>
    <scope>NUCLEOTIDE SEQUENCE [LARGE SCALE GENOMIC DNA]</scope>
    <source>
        <strain evidence="9 10">M5A</strain>
    </source>
</reference>
<dbReference type="InterPro" id="IPR014777">
    <property type="entry name" value="4pyrrole_Mease_sub1"/>
</dbReference>
<dbReference type="Pfam" id="PF00590">
    <property type="entry name" value="TP_methylase"/>
    <property type="match status" value="1"/>
</dbReference>
<dbReference type="InterPro" id="IPR000878">
    <property type="entry name" value="4pyrrol_Mease"/>
</dbReference>
<dbReference type="RefSeq" id="WP_106114536.1">
    <property type="nucleotide sequence ID" value="NZ_PVSR01000029.1"/>
</dbReference>
<evidence type="ECO:0000256" key="1">
    <source>
        <dbReference type="ARBA" id="ARBA00004953"/>
    </source>
</evidence>
<dbReference type="UniPathway" id="UPA00148"/>
<evidence type="ECO:0000256" key="5">
    <source>
        <dbReference type="ARBA" id="ARBA00022679"/>
    </source>
</evidence>
<dbReference type="AlphaFoldDB" id="A0A2T0GU07"/>
<evidence type="ECO:0000313" key="10">
    <source>
        <dbReference type="Proteomes" id="UP000239352"/>
    </source>
</evidence>
<dbReference type="Gene3D" id="3.40.1010.10">
    <property type="entry name" value="Cobalt-precorrin-4 Transmethylase, Domain 1"/>
    <property type="match status" value="1"/>
</dbReference>
<name>A0A2T0GU07_ACTMO</name>
<dbReference type="Proteomes" id="UP000239352">
    <property type="component" value="Unassembled WGS sequence"/>
</dbReference>
<keyword evidence="4 9" id="KW-0489">Methyltransferase</keyword>
<keyword evidence="6" id="KW-0949">S-adenosyl-L-methionine</keyword>
<feature type="region of interest" description="Disordered" evidence="7">
    <location>
        <begin position="246"/>
        <end position="312"/>
    </location>
</feature>
<dbReference type="GO" id="GO:0032259">
    <property type="term" value="P:methylation"/>
    <property type="evidence" value="ECO:0007669"/>
    <property type="project" value="UniProtKB-KW"/>
</dbReference>
<keyword evidence="10" id="KW-1185">Reference proteome</keyword>
<evidence type="ECO:0000256" key="7">
    <source>
        <dbReference type="SAM" id="MobiDB-lite"/>
    </source>
</evidence>
<feature type="compositionally biased region" description="Gly residues" evidence="7">
    <location>
        <begin position="488"/>
        <end position="498"/>
    </location>
</feature>
<evidence type="ECO:0000313" key="9">
    <source>
        <dbReference type="EMBL" id="PRW62580.1"/>
    </source>
</evidence>
<comment type="caution">
    <text evidence="9">The sequence shown here is derived from an EMBL/GenBank/DDBJ whole genome shotgun (WGS) entry which is preliminary data.</text>
</comment>
<dbReference type="EMBL" id="PVSR01000029">
    <property type="protein sequence ID" value="PRW62580.1"/>
    <property type="molecule type" value="Genomic_DNA"/>
</dbReference>
<dbReference type="InterPro" id="IPR003043">
    <property type="entry name" value="Uropor_MeTrfase_CS"/>
</dbReference>
<dbReference type="InterPro" id="IPR014776">
    <property type="entry name" value="4pyrrole_Mease_sub2"/>
</dbReference>
<feature type="compositionally biased region" description="Gly residues" evidence="7">
    <location>
        <begin position="299"/>
        <end position="308"/>
    </location>
</feature>
<feature type="compositionally biased region" description="Polar residues" evidence="7">
    <location>
        <begin position="375"/>
        <end position="386"/>
    </location>
</feature>
<dbReference type="Gene3D" id="3.30.950.10">
    <property type="entry name" value="Methyltransferase, Cobalt-precorrin-4 Transmethylase, Domain 2"/>
    <property type="match status" value="1"/>
</dbReference>
<dbReference type="InParanoid" id="A0A2T0GU07"/>
<feature type="compositionally biased region" description="Basic and acidic residues" evidence="7">
    <location>
        <begin position="410"/>
        <end position="433"/>
    </location>
</feature>
<keyword evidence="5 9" id="KW-0808">Transferase</keyword>
<evidence type="ECO:0000256" key="4">
    <source>
        <dbReference type="ARBA" id="ARBA00022603"/>
    </source>
</evidence>
<dbReference type="PANTHER" id="PTHR45790">
    <property type="entry name" value="SIROHEME SYNTHASE-RELATED"/>
    <property type="match status" value="1"/>
</dbReference>
<dbReference type="GO" id="GO:0009236">
    <property type="term" value="P:cobalamin biosynthetic process"/>
    <property type="evidence" value="ECO:0007669"/>
    <property type="project" value="UniProtKB-UniPathway"/>
</dbReference>
<sequence length="532" mass="55592">MTRGTRTGTVSFVGAGPGAADLMTLRGARRIAEADVVLWSPSLVAAECVREHARGDAELVDTTTAGAEEVLEVYRRAERERLRVVRLYAEDPALWSGVQQQYDACSRMELEVELVPGVAGYSAAAAVVGREITGSSEDRSVLLARPDGGGQSLPAPERIREFAERGGTMALSVSAARTGQLVERLLSGGYGADVPVVVAYKVTCPDELVLRTNVGEVEGVVKRHRLWRHALFLVGPALRRTPVRARAYGSGQWETTRSSGRSRGSRRGTDGDSPRDRSYSASGSWEGPTGEDSRDGPLSRGGGRGQRGATGAEADVAWWAVRDWQRNARHTARPEIRGAAGRSSVSGEGQAPDLFTTSQDPEVAGVLGHSLPEAEQSSPVDSSRSSEAPPEDTVSHGTVNQVDGVSGAGENDHGDSGGADRETEQVNEVEKATHSATTDGAPSGAEPADTAESEVDETVRSEEKESASRPKQTAKTGAKGATAKSSGKGSGTKTGGRGKGQRKTTGSDASATSSGGARKSGTSRRTASGTSE</sequence>
<dbReference type="PROSITE" id="PS00839">
    <property type="entry name" value="SUMT_1"/>
    <property type="match status" value="1"/>
</dbReference>
<comment type="pathway">
    <text evidence="1">Cofactor biosynthesis; adenosylcobalamin biosynthesis.</text>
</comment>
<dbReference type="CDD" id="cd11641">
    <property type="entry name" value="Precorrin-4_C11-MT"/>
    <property type="match status" value="1"/>
</dbReference>
<proteinExistence type="inferred from homology"/>
<dbReference type="PANTHER" id="PTHR45790:SF4">
    <property type="entry name" value="COBALT-PRECORRIN-4 C(11)-METHYLTRANSFERASE"/>
    <property type="match status" value="1"/>
</dbReference>
<protein>
    <submittedName>
        <fullName evidence="9">Precorrin-4 C(11)-methyltransferase</fullName>
    </submittedName>
</protein>
<comment type="similarity">
    <text evidence="2">Belongs to the precorrin methyltransferase family.</text>
</comment>
<gene>
    <name evidence="9" type="ORF">CEP50_14760</name>
</gene>
<feature type="compositionally biased region" description="Low complexity" evidence="7">
    <location>
        <begin position="503"/>
        <end position="532"/>
    </location>
</feature>
<evidence type="ECO:0000256" key="3">
    <source>
        <dbReference type="ARBA" id="ARBA00022573"/>
    </source>
</evidence>
<keyword evidence="3" id="KW-0169">Cobalamin biosynthesis</keyword>
<dbReference type="InterPro" id="IPR050161">
    <property type="entry name" value="Siro_Cobalamin_biosynth"/>
</dbReference>
<dbReference type="InterPro" id="IPR006362">
    <property type="entry name" value="Cbl_synth_CobM/CibF"/>
</dbReference>
<dbReference type="GO" id="GO:0046026">
    <property type="term" value="F:precorrin-4 C11-methyltransferase activity"/>
    <property type="evidence" value="ECO:0007669"/>
    <property type="project" value="InterPro"/>
</dbReference>